<dbReference type="GO" id="GO:0005886">
    <property type="term" value="C:plasma membrane"/>
    <property type="evidence" value="ECO:0007669"/>
    <property type="project" value="UniProtKB-SubCell"/>
</dbReference>
<dbReference type="KEGG" id="emx:FKV68_05690"/>
<evidence type="ECO:0000256" key="5">
    <source>
        <dbReference type="ARBA" id="ARBA00022692"/>
    </source>
</evidence>
<keyword evidence="7" id="KW-0472">Membrane</keyword>
<evidence type="ECO:0000256" key="2">
    <source>
        <dbReference type="ARBA" id="ARBA00022475"/>
    </source>
</evidence>
<keyword evidence="4 8" id="KW-0808">Transferase</keyword>
<keyword evidence="6" id="KW-1133">Transmembrane helix</keyword>
<comment type="subcellular location">
    <subcellularLocation>
        <location evidence="1">Cell membrane</location>
        <topology evidence="1">Multi-pass membrane protein</topology>
    </subcellularLocation>
</comment>
<keyword evidence="3" id="KW-0328">Glycosyltransferase</keyword>
<dbReference type="RefSeq" id="WP_180940535.1">
    <property type="nucleotide sequence ID" value="NZ_CP041238.1"/>
</dbReference>
<dbReference type="GO" id="GO:0009103">
    <property type="term" value="P:lipopolysaccharide biosynthetic process"/>
    <property type="evidence" value="ECO:0007669"/>
    <property type="project" value="UniProtKB-ARBA"/>
</dbReference>
<dbReference type="Pfam" id="PF13231">
    <property type="entry name" value="PMT_2"/>
    <property type="match status" value="1"/>
</dbReference>
<dbReference type="AlphaFoldDB" id="A0A859QH99"/>
<evidence type="ECO:0000313" key="8">
    <source>
        <dbReference type="EMBL" id="QLL60980.1"/>
    </source>
</evidence>
<evidence type="ECO:0000256" key="4">
    <source>
        <dbReference type="ARBA" id="ARBA00022679"/>
    </source>
</evidence>
<dbReference type="Proteomes" id="UP000510721">
    <property type="component" value="Chromosome"/>
</dbReference>
<evidence type="ECO:0000256" key="3">
    <source>
        <dbReference type="ARBA" id="ARBA00022676"/>
    </source>
</evidence>
<dbReference type="PANTHER" id="PTHR33908:SF11">
    <property type="entry name" value="MEMBRANE PROTEIN"/>
    <property type="match status" value="1"/>
</dbReference>
<evidence type="ECO:0000313" key="9">
    <source>
        <dbReference type="Proteomes" id="UP000510721"/>
    </source>
</evidence>
<protein>
    <submittedName>
        <fullName evidence="8">Glycosyltransferase family 39 protein</fullName>
    </submittedName>
</protein>
<dbReference type="EMBL" id="CP041238">
    <property type="protein sequence ID" value="QLL60980.1"/>
    <property type="molecule type" value="Genomic_DNA"/>
</dbReference>
<name>A0A859QH99_9HYPH</name>
<dbReference type="InterPro" id="IPR050297">
    <property type="entry name" value="LipidA_mod_glycosyltrf_83"/>
</dbReference>
<reference evidence="8 9" key="1">
    <citation type="submission" date="2019-06" db="EMBL/GenBank/DDBJ databases">
        <title>Complete genome sequence of Ensifer mexicanus ITTG R7 isolated from nodules of Acacia angustissima (Mill.) Kuntze.</title>
        <authorList>
            <person name="Rincon-Rosales R."/>
            <person name="Rogel M.A."/>
            <person name="Guerrero G."/>
            <person name="Rincon-Molina C.I."/>
            <person name="Lopez-Lopez A."/>
            <person name="Martinez-Romero E."/>
        </authorList>
    </citation>
    <scope>NUCLEOTIDE SEQUENCE [LARGE SCALE GENOMIC DNA]</scope>
    <source>
        <strain evidence="8 9">ITTG R7</strain>
    </source>
</reference>
<keyword evidence="5" id="KW-0812">Transmembrane</keyword>
<evidence type="ECO:0000256" key="7">
    <source>
        <dbReference type="ARBA" id="ARBA00023136"/>
    </source>
</evidence>
<keyword evidence="2" id="KW-1003">Cell membrane</keyword>
<dbReference type="PANTHER" id="PTHR33908">
    <property type="entry name" value="MANNOSYLTRANSFERASE YKCB-RELATED"/>
    <property type="match status" value="1"/>
</dbReference>
<gene>
    <name evidence="8" type="ORF">FKV68_05690</name>
</gene>
<evidence type="ECO:0000256" key="1">
    <source>
        <dbReference type="ARBA" id="ARBA00004651"/>
    </source>
</evidence>
<sequence>MLDTINRRPDTVFLAVSGYFLLCILLRLAVSNSLEIDEAEQAFLSQFLQLGYGPQPPFYNWLQYGLGHLFGTSLVAMTVLKNGLLFLCCLLYGLAARLVVTDRRLSATAMLGVLTLPPVFLLAQRDLSHTVAALFAVSLFLYGFLLTLTRPSLFSYLLTGAAVGIGVISKYNFVLVPVAAIIAVLPERDLRARIFDWRVLAAVAVACLIALPHGYWVLQNLDSASSGTLNEMKEREVEGRLLQATHGIMALVSAIIGGSVVTLLLFGLVFRAKIGAVWRAESQWTRVVGRMILLCLFAVLLIVLGVSATHVREKWLVLFLVLLPLYLCLKIEAAQIDLSGYLGRFLLLVGIVAVGALVVVSARVIVRPWYGDYSRLNIPYAAFVEAIAQSEGKQPALVLTGDKQLAGNIRTQLHNALVAIPHLSNVPATDMSRRPLLVVWRGEENKAQPIPEILKNALKAFGIPETGMNPRSVTLPYLYGHDSQRYAFNYIWIGEQDAVAGK</sequence>
<evidence type="ECO:0000256" key="6">
    <source>
        <dbReference type="ARBA" id="ARBA00022989"/>
    </source>
</evidence>
<keyword evidence="9" id="KW-1185">Reference proteome</keyword>
<proteinExistence type="predicted"/>
<dbReference type="InterPro" id="IPR038731">
    <property type="entry name" value="RgtA/B/C-like"/>
</dbReference>
<dbReference type="GO" id="GO:0016763">
    <property type="term" value="F:pentosyltransferase activity"/>
    <property type="evidence" value="ECO:0007669"/>
    <property type="project" value="TreeGrafter"/>
</dbReference>
<organism evidence="8 9">
    <name type="scientific">Sinorhizobium mexicanum</name>
    <dbReference type="NCBI Taxonomy" id="375549"/>
    <lineage>
        <taxon>Bacteria</taxon>
        <taxon>Pseudomonadati</taxon>
        <taxon>Pseudomonadota</taxon>
        <taxon>Alphaproteobacteria</taxon>
        <taxon>Hyphomicrobiales</taxon>
        <taxon>Rhizobiaceae</taxon>
        <taxon>Sinorhizobium/Ensifer group</taxon>
        <taxon>Sinorhizobium</taxon>
    </lineage>
</organism>
<accession>A0A859QH99</accession>